<sequence length="36" mass="4604">KNIYFYLLFFFVLYPIIFSFSLFIDTLLFYIYSFHF</sequence>
<gene>
    <name evidence="2" type="ORF">EHI5A_186700</name>
</gene>
<reference evidence="2 3" key="1">
    <citation type="submission" date="2013-02" db="EMBL/GenBank/DDBJ databases">
        <authorList>
            <person name="Hannick L."/>
            <person name="Zafar N."/>
            <person name="Lorenzi H."/>
            <person name="Ali I.A."/>
            <person name="Petri W.P."/>
            <person name="Caler E."/>
        </authorList>
    </citation>
    <scope>NUCLEOTIDE SEQUENCE [LARGE SCALE GENOMIC DNA]</scope>
    <source>
        <strain evidence="2 3">KU27</strain>
    </source>
</reference>
<dbReference type="AlphaFoldDB" id="M2RVA4"/>
<evidence type="ECO:0000313" key="2">
    <source>
        <dbReference type="EMBL" id="EMD42911.1"/>
    </source>
</evidence>
<dbReference type="VEuPathDB" id="AmoebaDB:EHI5A_186700"/>
<feature type="transmembrane region" description="Helical" evidence="1">
    <location>
        <begin position="6"/>
        <end position="32"/>
    </location>
</feature>
<feature type="non-terminal residue" evidence="2">
    <location>
        <position position="1"/>
    </location>
</feature>
<accession>M2RVA4</accession>
<organism evidence="2 3">
    <name type="scientific">Entamoeba histolytica KU27</name>
    <dbReference type="NCBI Taxonomy" id="885311"/>
    <lineage>
        <taxon>Eukaryota</taxon>
        <taxon>Amoebozoa</taxon>
        <taxon>Evosea</taxon>
        <taxon>Archamoebae</taxon>
        <taxon>Mastigamoebida</taxon>
        <taxon>Entamoebidae</taxon>
        <taxon>Entamoeba</taxon>
    </lineage>
</organism>
<feature type="non-terminal residue" evidence="2">
    <location>
        <position position="36"/>
    </location>
</feature>
<evidence type="ECO:0000256" key="1">
    <source>
        <dbReference type="SAM" id="Phobius"/>
    </source>
</evidence>
<dbReference type="Proteomes" id="UP000011755">
    <property type="component" value="Unassembled WGS sequence"/>
</dbReference>
<protein>
    <submittedName>
        <fullName evidence="2">Uncharacterized protein</fullName>
    </submittedName>
</protein>
<name>M2RVA4_ENTHI</name>
<evidence type="ECO:0000313" key="3">
    <source>
        <dbReference type="Proteomes" id="UP000011755"/>
    </source>
</evidence>
<keyword evidence="1" id="KW-0812">Transmembrane</keyword>
<dbReference type="EMBL" id="KB445418">
    <property type="protein sequence ID" value="EMD42911.1"/>
    <property type="molecule type" value="Genomic_DNA"/>
</dbReference>
<keyword evidence="1" id="KW-1133">Transmembrane helix</keyword>
<keyword evidence="1" id="KW-0472">Membrane</keyword>
<proteinExistence type="predicted"/>